<sequence>MDKRHREKQIDSQNGRDKETRLVRVEDDGGNDDEDHDYDDDDNSDGDDSGGGSNDDDDDDDHYHHHHHDYDPDDGFSNNCDRRGYCHQVH</sequence>
<comment type="caution">
    <text evidence="2">The sequence shown here is derived from an EMBL/GenBank/DDBJ whole genome shotgun (WGS) entry which is preliminary data.</text>
</comment>
<name>A0AAV3YXJ4_9GAST</name>
<keyword evidence="3" id="KW-1185">Reference proteome</keyword>
<dbReference type="EMBL" id="BLXT01001660">
    <property type="protein sequence ID" value="GFN87100.1"/>
    <property type="molecule type" value="Genomic_DNA"/>
</dbReference>
<organism evidence="2 3">
    <name type="scientific">Plakobranchus ocellatus</name>
    <dbReference type="NCBI Taxonomy" id="259542"/>
    <lineage>
        <taxon>Eukaryota</taxon>
        <taxon>Metazoa</taxon>
        <taxon>Spiralia</taxon>
        <taxon>Lophotrochozoa</taxon>
        <taxon>Mollusca</taxon>
        <taxon>Gastropoda</taxon>
        <taxon>Heterobranchia</taxon>
        <taxon>Euthyneura</taxon>
        <taxon>Panpulmonata</taxon>
        <taxon>Sacoglossa</taxon>
        <taxon>Placobranchoidea</taxon>
        <taxon>Plakobranchidae</taxon>
        <taxon>Plakobranchus</taxon>
    </lineage>
</organism>
<feature type="compositionally biased region" description="Basic and acidic residues" evidence="1">
    <location>
        <begin position="1"/>
        <end position="27"/>
    </location>
</feature>
<proteinExistence type="predicted"/>
<dbReference type="Proteomes" id="UP000735302">
    <property type="component" value="Unassembled WGS sequence"/>
</dbReference>
<evidence type="ECO:0000256" key="1">
    <source>
        <dbReference type="SAM" id="MobiDB-lite"/>
    </source>
</evidence>
<accession>A0AAV3YXJ4</accession>
<protein>
    <submittedName>
        <fullName evidence="2">Uncharacterized protein</fullName>
    </submittedName>
</protein>
<evidence type="ECO:0000313" key="2">
    <source>
        <dbReference type="EMBL" id="GFN87100.1"/>
    </source>
</evidence>
<feature type="compositionally biased region" description="Acidic residues" evidence="1">
    <location>
        <begin position="28"/>
        <end position="60"/>
    </location>
</feature>
<dbReference type="AlphaFoldDB" id="A0AAV3YXJ4"/>
<evidence type="ECO:0000313" key="3">
    <source>
        <dbReference type="Proteomes" id="UP000735302"/>
    </source>
</evidence>
<reference evidence="2 3" key="1">
    <citation type="journal article" date="2021" name="Elife">
        <title>Chloroplast acquisition without the gene transfer in kleptoplastic sea slugs, Plakobranchus ocellatus.</title>
        <authorList>
            <person name="Maeda T."/>
            <person name="Takahashi S."/>
            <person name="Yoshida T."/>
            <person name="Shimamura S."/>
            <person name="Takaki Y."/>
            <person name="Nagai Y."/>
            <person name="Toyoda A."/>
            <person name="Suzuki Y."/>
            <person name="Arimoto A."/>
            <person name="Ishii H."/>
            <person name="Satoh N."/>
            <person name="Nishiyama T."/>
            <person name="Hasebe M."/>
            <person name="Maruyama T."/>
            <person name="Minagawa J."/>
            <person name="Obokata J."/>
            <person name="Shigenobu S."/>
        </authorList>
    </citation>
    <scope>NUCLEOTIDE SEQUENCE [LARGE SCALE GENOMIC DNA]</scope>
</reference>
<gene>
    <name evidence="2" type="ORF">PoB_001360600</name>
</gene>
<feature type="region of interest" description="Disordered" evidence="1">
    <location>
        <begin position="1"/>
        <end position="80"/>
    </location>
</feature>